<keyword evidence="2" id="KW-1185">Reference proteome</keyword>
<dbReference type="EMBL" id="CAJOBZ010000005">
    <property type="protein sequence ID" value="CAF4799228.1"/>
    <property type="molecule type" value="Genomic_DNA"/>
</dbReference>
<reference evidence="1" key="1">
    <citation type="submission" date="2021-02" db="EMBL/GenBank/DDBJ databases">
        <authorList>
            <person name="Steward A R."/>
        </authorList>
    </citation>
    <scope>NUCLEOTIDE SEQUENCE</scope>
</reference>
<evidence type="ECO:0000313" key="1">
    <source>
        <dbReference type="EMBL" id="CAF4799228.1"/>
    </source>
</evidence>
<dbReference type="AlphaFoldDB" id="A0A821P2Y2"/>
<dbReference type="Proteomes" id="UP000663880">
    <property type="component" value="Unassembled WGS sequence"/>
</dbReference>
<comment type="caution">
    <text evidence="1">The sequence shown here is derived from an EMBL/GenBank/DDBJ whole genome shotgun (WGS) entry which is preliminary data.</text>
</comment>
<sequence>MLVNGDPLPQDSVPGWSGECSNFQWTPVQNICDYNACNVIGDYSNQRYQADYYVRDPGIQYFCPTVNNVQPSVPINVCYPQKPAPQFMQALPCRQSQEWDYDSMCYNVGGEPCQFTSVVDLEDFM</sequence>
<proteinExistence type="predicted"/>
<dbReference type="OrthoDB" id="6940707at2759"/>
<evidence type="ECO:0000313" key="2">
    <source>
        <dbReference type="Proteomes" id="UP000663880"/>
    </source>
</evidence>
<accession>A0A821P2Y2</accession>
<name>A0A821P2Y2_9NEOP</name>
<protein>
    <submittedName>
        <fullName evidence="1">Uncharacterized protein</fullName>
    </submittedName>
</protein>
<organism evidence="1 2">
    <name type="scientific">Pieris macdunnoughi</name>
    <dbReference type="NCBI Taxonomy" id="345717"/>
    <lineage>
        <taxon>Eukaryota</taxon>
        <taxon>Metazoa</taxon>
        <taxon>Ecdysozoa</taxon>
        <taxon>Arthropoda</taxon>
        <taxon>Hexapoda</taxon>
        <taxon>Insecta</taxon>
        <taxon>Pterygota</taxon>
        <taxon>Neoptera</taxon>
        <taxon>Endopterygota</taxon>
        <taxon>Lepidoptera</taxon>
        <taxon>Glossata</taxon>
        <taxon>Ditrysia</taxon>
        <taxon>Papilionoidea</taxon>
        <taxon>Pieridae</taxon>
        <taxon>Pierinae</taxon>
        <taxon>Pieris</taxon>
    </lineage>
</organism>
<gene>
    <name evidence="1" type="ORF">PMACD_LOCUS3346</name>
</gene>